<dbReference type="KEGG" id="ccho:CCHOA_07730"/>
<name>A0A3G6JAJ9_9CORY</name>
<dbReference type="EMBL" id="CP033896">
    <property type="protein sequence ID" value="AZA13938.1"/>
    <property type="molecule type" value="Genomic_DNA"/>
</dbReference>
<proteinExistence type="predicted"/>
<protein>
    <submittedName>
        <fullName evidence="1">Uncharacterized protein</fullName>
    </submittedName>
</protein>
<organism evidence="1 2">
    <name type="scientific">Corynebacterium choanae</name>
    <dbReference type="NCBI Taxonomy" id="1862358"/>
    <lineage>
        <taxon>Bacteria</taxon>
        <taxon>Bacillati</taxon>
        <taxon>Actinomycetota</taxon>
        <taxon>Actinomycetes</taxon>
        <taxon>Mycobacteriales</taxon>
        <taxon>Corynebacteriaceae</taxon>
        <taxon>Corynebacterium</taxon>
    </lineage>
</organism>
<accession>A0A3G6JAJ9</accession>
<gene>
    <name evidence="1" type="ORF">CCHOA_07730</name>
</gene>
<dbReference type="Proteomes" id="UP000269019">
    <property type="component" value="Chromosome"/>
</dbReference>
<sequence>MTSSFFSTALATITMASVQTVEASKTTLTGA</sequence>
<keyword evidence="2" id="KW-1185">Reference proteome</keyword>
<dbReference type="AlphaFoldDB" id="A0A3G6JAJ9"/>
<evidence type="ECO:0000313" key="1">
    <source>
        <dbReference type="EMBL" id="AZA13938.1"/>
    </source>
</evidence>
<reference evidence="1 2" key="1">
    <citation type="submission" date="2018-11" db="EMBL/GenBank/DDBJ databases">
        <authorList>
            <person name="Kleinhagauer T."/>
            <person name="Glaeser S.P."/>
            <person name="Spergser J."/>
            <person name="Ruckert C."/>
            <person name="Kaempfer P."/>
            <person name="Busse H.-J."/>
        </authorList>
    </citation>
    <scope>NUCLEOTIDE SEQUENCE [LARGE SCALE GENOMIC DNA]</scope>
    <source>
        <strain evidence="1 2">200CH</strain>
    </source>
</reference>
<evidence type="ECO:0000313" key="2">
    <source>
        <dbReference type="Proteomes" id="UP000269019"/>
    </source>
</evidence>